<feature type="active site" description="Proton acceptor" evidence="7">
    <location>
        <position position="42"/>
    </location>
</feature>
<comment type="similarity">
    <text evidence="5 7 9">Belongs to the PTH family.</text>
</comment>
<organism evidence="11 12">
    <name type="scientific">Blastococcus brunescens</name>
    <dbReference type="NCBI Taxonomy" id="1564165"/>
    <lineage>
        <taxon>Bacteria</taxon>
        <taxon>Bacillati</taxon>
        <taxon>Actinomycetota</taxon>
        <taxon>Actinomycetes</taxon>
        <taxon>Geodermatophilales</taxon>
        <taxon>Geodermatophilaceae</taxon>
        <taxon>Blastococcus</taxon>
    </lineage>
</organism>
<dbReference type="HAMAP" id="MF_00083">
    <property type="entry name" value="Pept_tRNA_hydro_bact"/>
    <property type="match status" value="1"/>
</dbReference>
<feature type="binding site" evidence="7">
    <location>
        <position position="92"/>
    </location>
    <ligand>
        <name>tRNA</name>
        <dbReference type="ChEBI" id="CHEBI:17843"/>
    </ligand>
</feature>
<evidence type="ECO:0000256" key="2">
    <source>
        <dbReference type="ARBA" id="ARBA00022555"/>
    </source>
</evidence>
<dbReference type="SUPFAM" id="SSF53178">
    <property type="entry name" value="Peptidyl-tRNA hydrolase-like"/>
    <property type="match status" value="1"/>
</dbReference>
<feature type="binding site" evidence="7">
    <location>
        <position position="37"/>
    </location>
    <ligand>
        <name>tRNA</name>
        <dbReference type="ChEBI" id="CHEBI:17843"/>
    </ligand>
</feature>
<evidence type="ECO:0000313" key="12">
    <source>
        <dbReference type="Proteomes" id="UP001324287"/>
    </source>
</evidence>
<dbReference type="PANTHER" id="PTHR17224:SF1">
    <property type="entry name" value="PEPTIDYL-TRNA HYDROLASE"/>
    <property type="match status" value="1"/>
</dbReference>
<evidence type="ECO:0000256" key="9">
    <source>
        <dbReference type="RuleBase" id="RU004320"/>
    </source>
</evidence>
<protein>
    <recommendedName>
        <fullName evidence="6 7">Peptidyl-tRNA hydrolase</fullName>
        <shortName evidence="7">Pth</shortName>
        <ecNumber evidence="1 7">3.1.1.29</ecNumber>
    </recommendedName>
</protein>
<feature type="binding site" evidence="7">
    <location>
        <position position="138"/>
    </location>
    <ligand>
        <name>tRNA</name>
        <dbReference type="ChEBI" id="CHEBI:17843"/>
    </ligand>
</feature>
<accession>A0ABZ1BAH0</accession>
<keyword evidence="3 7" id="KW-0378">Hydrolase</keyword>
<dbReference type="NCBIfam" id="TIGR00447">
    <property type="entry name" value="pth"/>
    <property type="match status" value="1"/>
</dbReference>
<dbReference type="PANTHER" id="PTHR17224">
    <property type="entry name" value="PEPTIDYL-TRNA HYDROLASE"/>
    <property type="match status" value="1"/>
</dbReference>
<feature type="site" description="Stabilizes the basic form of H active site to accept a proton" evidence="7">
    <location>
        <position position="117"/>
    </location>
</feature>
<keyword evidence="12" id="KW-1185">Reference proteome</keyword>
<name>A0ABZ1BAH0_9ACTN</name>
<dbReference type="EC" id="3.1.1.29" evidence="1 7"/>
<sequence length="229" mass="23523">MTDSTSPGGAGTAGAPGPRASEGPFLVVGLGNPGPGYAGNRHNVGAMVLDELAARAGVRLSPGKGARSRAAAAEGRLVGRRVVLARPLTYMNESGGPVRGLLDYHHLPADDLVVVHDELDLPFATVRLKRGGGEGGHNGLRSITRATGTKDYLRVRVGIGRPPGRQDPADYVLKDFSSVERKELDLLVAEAADAAEALLVKGLEAAQNEVHPAAEPPVADSGAGALPKG</sequence>
<dbReference type="GO" id="GO:0004045">
    <property type="term" value="F:peptidyl-tRNA hydrolase activity"/>
    <property type="evidence" value="ECO:0007669"/>
    <property type="project" value="UniProtKB-EC"/>
</dbReference>
<evidence type="ECO:0000256" key="10">
    <source>
        <dbReference type="SAM" id="MobiDB-lite"/>
    </source>
</evidence>
<reference evidence="11 12" key="1">
    <citation type="submission" date="2023-12" db="EMBL/GenBank/DDBJ databases">
        <title>Blastococcus brunescens sp. nov., an actonobacterium isolated from sandstone collected in sahara desert.</title>
        <authorList>
            <person name="Gtari M."/>
            <person name="Ghodhbane F."/>
        </authorList>
    </citation>
    <scope>NUCLEOTIDE SEQUENCE [LARGE SCALE GENOMIC DNA]</scope>
    <source>
        <strain evidence="11 12">BMG 8361</strain>
    </source>
</reference>
<feature type="region of interest" description="Disordered" evidence="10">
    <location>
        <begin position="210"/>
        <end position="229"/>
    </location>
</feature>
<proteinExistence type="inferred from homology"/>
<dbReference type="InterPro" id="IPR018171">
    <property type="entry name" value="Pept_tRNA_hydro_CS"/>
</dbReference>
<gene>
    <name evidence="7 11" type="primary">pth</name>
    <name evidence="11" type="ORF">U6N30_02695</name>
</gene>
<dbReference type="InterPro" id="IPR036416">
    <property type="entry name" value="Pept_tRNA_hydro_sf"/>
</dbReference>
<dbReference type="Proteomes" id="UP001324287">
    <property type="component" value="Chromosome"/>
</dbReference>
<dbReference type="PROSITE" id="PS01196">
    <property type="entry name" value="PEPT_TRNA_HYDROL_2"/>
    <property type="match status" value="1"/>
</dbReference>
<keyword evidence="4 7" id="KW-0694">RNA-binding</keyword>
<dbReference type="RefSeq" id="WP_324278138.1">
    <property type="nucleotide sequence ID" value="NZ_CP141261.1"/>
</dbReference>
<evidence type="ECO:0000256" key="1">
    <source>
        <dbReference type="ARBA" id="ARBA00013260"/>
    </source>
</evidence>
<feature type="site" description="Discriminates between blocked and unblocked aminoacyl-tRNA" evidence="7">
    <location>
        <position position="32"/>
    </location>
</feature>
<keyword evidence="7" id="KW-0963">Cytoplasm</keyword>
<feature type="binding site" evidence="7">
    <location>
        <position position="90"/>
    </location>
    <ligand>
        <name>tRNA</name>
        <dbReference type="ChEBI" id="CHEBI:17843"/>
    </ligand>
</feature>
<keyword evidence="2 7" id="KW-0820">tRNA-binding</keyword>
<evidence type="ECO:0000313" key="11">
    <source>
        <dbReference type="EMBL" id="WRL66826.1"/>
    </source>
</evidence>
<dbReference type="InterPro" id="IPR001328">
    <property type="entry name" value="Pept_tRNA_hydro"/>
</dbReference>
<dbReference type="Pfam" id="PF01195">
    <property type="entry name" value="Pept_tRNA_hydro"/>
    <property type="match status" value="1"/>
</dbReference>
<evidence type="ECO:0000256" key="7">
    <source>
        <dbReference type="HAMAP-Rule" id="MF_00083"/>
    </source>
</evidence>
<evidence type="ECO:0000256" key="4">
    <source>
        <dbReference type="ARBA" id="ARBA00022884"/>
    </source>
</evidence>
<evidence type="ECO:0000256" key="3">
    <source>
        <dbReference type="ARBA" id="ARBA00022801"/>
    </source>
</evidence>
<comment type="catalytic activity">
    <reaction evidence="7 8">
        <text>an N-acyl-L-alpha-aminoacyl-tRNA + H2O = an N-acyl-L-amino acid + a tRNA + H(+)</text>
        <dbReference type="Rhea" id="RHEA:54448"/>
        <dbReference type="Rhea" id="RHEA-COMP:10123"/>
        <dbReference type="Rhea" id="RHEA-COMP:13883"/>
        <dbReference type="ChEBI" id="CHEBI:15377"/>
        <dbReference type="ChEBI" id="CHEBI:15378"/>
        <dbReference type="ChEBI" id="CHEBI:59874"/>
        <dbReference type="ChEBI" id="CHEBI:78442"/>
        <dbReference type="ChEBI" id="CHEBI:138191"/>
        <dbReference type="EC" id="3.1.1.29"/>
    </reaction>
</comment>
<dbReference type="EMBL" id="CP141261">
    <property type="protein sequence ID" value="WRL66826.1"/>
    <property type="molecule type" value="Genomic_DNA"/>
</dbReference>
<comment type="subunit">
    <text evidence="7">Monomer.</text>
</comment>
<dbReference type="Gene3D" id="3.40.50.1470">
    <property type="entry name" value="Peptidyl-tRNA hydrolase"/>
    <property type="match status" value="1"/>
</dbReference>
<dbReference type="CDD" id="cd00462">
    <property type="entry name" value="PTH"/>
    <property type="match status" value="1"/>
</dbReference>
<comment type="subcellular location">
    <subcellularLocation>
        <location evidence="7">Cytoplasm</location>
    </subcellularLocation>
</comment>
<evidence type="ECO:0000256" key="6">
    <source>
        <dbReference type="ARBA" id="ARBA00050038"/>
    </source>
</evidence>
<evidence type="ECO:0000256" key="8">
    <source>
        <dbReference type="RuleBase" id="RU000673"/>
    </source>
</evidence>
<evidence type="ECO:0000256" key="5">
    <source>
        <dbReference type="ARBA" id="ARBA00038063"/>
    </source>
</evidence>
<dbReference type="PROSITE" id="PS01195">
    <property type="entry name" value="PEPT_TRNA_HYDROL_1"/>
    <property type="match status" value="1"/>
</dbReference>
<comment type="function">
    <text evidence="7">Hydrolyzes ribosome-free peptidyl-tRNAs (with 1 or more amino acids incorporated), which drop off the ribosome during protein synthesis, or as a result of ribosome stalling.</text>
</comment>
<comment type="function">
    <text evidence="7">Catalyzes the release of premature peptidyl moieties from peptidyl-tRNA molecules trapped in stalled 50S ribosomal subunits, and thus maintains levels of free tRNAs and 50S ribosomes.</text>
</comment>